<dbReference type="Proteomes" id="UP001549366">
    <property type="component" value="Unassembled WGS sequence"/>
</dbReference>
<organism evidence="1 2">
    <name type="scientific">Endozoicomonas lisbonensis</name>
    <dbReference type="NCBI Taxonomy" id="3120522"/>
    <lineage>
        <taxon>Bacteria</taxon>
        <taxon>Pseudomonadati</taxon>
        <taxon>Pseudomonadota</taxon>
        <taxon>Gammaproteobacteria</taxon>
        <taxon>Oceanospirillales</taxon>
        <taxon>Endozoicomonadaceae</taxon>
        <taxon>Endozoicomonas</taxon>
    </lineage>
</organism>
<proteinExistence type="predicted"/>
<sequence length="113" mass="13226">MNPPVLLAMELTSRPFLYCRLLHPDRHTLSHLNYWYAETYEAIFLIQLSDLHYLQGKKASALGRDWGEPWVDVQPRLSPSKYHLKSVARSLKITTLYVNQQQQWLVDTITRSG</sequence>
<reference evidence="1 2" key="1">
    <citation type="submission" date="2024-06" db="EMBL/GenBank/DDBJ databases">
        <title>Genomic Encyclopedia of Type Strains, Phase V (KMG-V): Genome sequencing to study the core and pangenomes of soil and plant-associated prokaryotes.</title>
        <authorList>
            <person name="Whitman W."/>
        </authorList>
    </citation>
    <scope>NUCLEOTIDE SEQUENCE [LARGE SCALE GENOMIC DNA]</scope>
    <source>
        <strain evidence="1 2">NE40</strain>
    </source>
</reference>
<dbReference type="RefSeq" id="WP_354009863.1">
    <property type="nucleotide sequence ID" value="NZ_JBEWTA010000001.1"/>
</dbReference>
<comment type="caution">
    <text evidence="1">The sequence shown here is derived from an EMBL/GenBank/DDBJ whole genome shotgun (WGS) entry which is preliminary data.</text>
</comment>
<dbReference type="EMBL" id="JBEWTB010000002">
    <property type="protein sequence ID" value="MET4755439.1"/>
    <property type="molecule type" value="Genomic_DNA"/>
</dbReference>
<accession>A0ABV2SCE5</accession>
<keyword evidence="2" id="KW-1185">Reference proteome</keyword>
<gene>
    <name evidence="1" type="ORF">V5J35_000631</name>
</gene>
<evidence type="ECO:0000313" key="2">
    <source>
        <dbReference type="Proteomes" id="UP001549366"/>
    </source>
</evidence>
<protein>
    <submittedName>
        <fullName evidence="1">Uncharacterized protein</fullName>
    </submittedName>
</protein>
<evidence type="ECO:0000313" key="1">
    <source>
        <dbReference type="EMBL" id="MET4755439.1"/>
    </source>
</evidence>
<name>A0ABV2SCE5_9GAMM</name>